<dbReference type="RefSeq" id="WP_202832492.1">
    <property type="nucleotide sequence ID" value="NZ_JAETWB010000006.1"/>
</dbReference>
<feature type="chain" id="PRO_5045991538" description="Lipoprotein" evidence="1">
    <location>
        <begin position="19"/>
        <end position="88"/>
    </location>
</feature>
<accession>A0ABS1U3J4</accession>
<organism evidence="2 3">
    <name type="scientific">Belnapia arida</name>
    <dbReference type="NCBI Taxonomy" id="2804533"/>
    <lineage>
        <taxon>Bacteria</taxon>
        <taxon>Pseudomonadati</taxon>
        <taxon>Pseudomonadota</taxon>
        <taxon>Alphaproteobacteria</taxon>
        <taxon>Acetobacterales</taxon>
        <taxon>Roseomonadaceae</taxon>
        <taxon>Belnapia</taxon>
    </lineage>
</organism>
<evidence type="ECO:0000313" key="2">
    <source>
        <dbReference type="EMBL" id="MBL6079227.1"/>
    </source>
</evidence>
<dbReference type="Proteomes" id="UP000660885">
    <property type="component" value="Unassembled WGS sequence"/>
</dbReference>
<sequence length="88" mass="9022">MINRFAAAALLSSSLLLAGCQNPDGSTNWGNTALLGAGVGVAAALAAGAATDNPRPYYGNRGYHRAPRYGYGGGYGGSHGYGRPYRGW</sequence>
<protein>
    <recommendedName>
        <fullName evidence="4">Lipoprotein</fullName>
    </recommendedName>
</protein>
<evidence type="ECO:0008006" key="4">
    <source>
        <dbReference type="Google" id="ProtNLM"/>
    </source>
</evidence>
<comment type="caution">
    <text evidence="2">The sequence shown here is derived from an EMBL/GenBank/DDBJ whole genome shotgun (WGS) entry which is preliminary data.</text>
</comment>
<dbReference type="EMBL" id="JAETWB010000006">
    <property type="protein sequence ID" value="MBL6079227.1"/>
    <property type="molecule type" value="Genomic_DNA"/>
</dbReference>
<keyword evidence="3" id="KW-1185">Reference proteome</keyword>
<feature type="signal peptide" evidence="1">
    <location>
        <begin position="1"/>
        <end position="18"/>
    </location>
</feature>
<keyword evidence="1" id="KW-0732">Signal</keyword>
<reference evidence="2 3" key="1">
    <citation type="submission" date="2021-01" db="EMBL/GenBank/DDBJ databases">
        <title>Belnapia mucosa sp. nov. and Belnapia arida sp. nov., isolated from the Tabernas Desert (Almeria, Spain).</title>
        <authorList>
            <person name="Molina-Menor E."/>
            <person name="Vidal-Verdu A."/>
            <person name="Calonge A."/>
            <person name="Satari L."/>
            <person name="Pereto J."/>
            <person name="Porcar M."/>
        </authorList>
    </citation>
    <scope>NUCLEOTIDE SEQUENCE [LARGE SCALE GENOMIC DNA]</scope>
    <source>
        <strain evidence="2 3">T18</strain>
    </source>
</reference>
<gene>
    <name evidence="2" type="ORF">JMJ56_14505</name>
</gene>
<proteinExistence type="predicted"/>
<dbReference type="PROSITE" id="PS51257">
    <property type="entry name" value="PROKAR_LIPOPROTEIN"/>
    <property type="match status" value="1"/>
</dbReference>
<evidence type="ECO:0000256" key="1">
    <source>
        <dbReference type="SAM" id="SignalP"/>
    </source>
</evidence>
<name>A0ABS1U3J4_9PROT</name>
<evidence type="ECO:0000313" key="3">
    <source>
        <dbReference type="Proteomes" id="UP000660885"/>
    </source>
</evidence>